<keyword evidence="1" id="KW-0812">Transmembrane</keyword>
<dbReference type="GeneID" id="39857941"/>
<keyword evidence="4" id="KW-1185">Reference proteome</keyword>
<keyword evidence="1" id="KW-1133">Transmembrane helix</keyword>
<dbReference type="Proteomes" id="UP000236740">
    <property type="component" value="Unassembled WGS sequence"/>
</dbReference>
<protein>
    <submittedName>
        <fullName evidence="3">Uncharacterized protein</fullName>
    </submittedName>
</protein>
<sequence length="127" mass="12813">MPLGSTLTIVLIAVFVVIVGAIAVIAFQERSPRRTKRRAKGGAKKFAFGASLGIAGLVGALEGFGMGIAGGIGQIGSVFIANPNFVVDLGLIGLGAFVVSGNLAISLPIFLTVSLLIVSFGLALKTS</sequence>
<evidence type="ECO:0000313" key="3">
    <source>
        <dbReference type="EMBL" id="SEF52179.1"/>
    </source>
</evidence>
<accession>A0A1H5SNM9</accession>
<name>A0A1H5SNM9_9EURY</name>
<feature type="transmembrane region" description="Helical" evidence="1">
    <location>
        <begin position="92"/>
        <end position="124"/>
    </location>
</feature>
<feature type="transmembrane region" description="Helical" evidence="1">
    <location>
        <begin position="48"/>
        <end position="72"/>
    </location>
</feature>
<reference evidence="3 4" key="1">
    <citation type="submission" date="2016-10" db="EMBL/GenBank/DDBJ databases">
        <authorList>
            <person name="de Groot N.N."/>
        </authorList>
    </citation>
    <scope>NUCLEOTIDE SEQUENCE [LARGE SCALE GENOMIC DNA]</scope>
    <source>
        <strain evidence="3 4">CGMCC 1.10331</strain>
    </source>
</reference>
<organism evidence="3 4">
    <name type="scientific">Halobellus limi</name>
    <dbReference type="NCBI Taxonomy" id="699433"/>
    <lineage>
        <taxon>Archaea</taxon>
        <taxon>Methanobacteriati</taxon>
        <taxon>Methanobacteriota</taxon>
        <taxon>Stenosarchaea group</taxon>
        <taxon>Halobacteria</taxon>
        <taxon>Halobacteriales</taxon>
        <taxon>Haloferacaceae</taxon>
        <taxon>Halobellus</taxon>
    </lineage>
</organism>
<gene>
    <name evidence="2" type="ORF">DV707_07590</name>
    <name evidence="3" type="ORF">SAMN04488133_0028</name>
</gene>
<dbReference type="Proteomes" id="UP000296733">
    <property type="component" value="Chromosome"/>
</dbReference>
<evidence type="ECO:0000256" key="1">
    <source>
        <dbReference type="SAM" id="Phobius"/>
    </source>
</evidence>
<dbReference type="KEGG" id="hlm:DV707_07590"/>
<dbReference type="RefSeq" id="WP_103989862.1">
    <property type="nucleotide sequence ID" value="NZ_CP031311.1"/>
</dbReference>
<feature type="transmembrane region" description="Helical" evidence="1">
    <location>
        <begin position="6"/>
        <end position="27"/>
    </location>
</feature>
<evidence type="ECO:0000313" key="5">
    <source>
        <dbReference type="Proteomes" id="UP000296733"/>
    </source>
</evidence>
<evidence type="ECO:0000313" key="2">
    <source>
        <dbReference type="EMBL" id="QCC47535.1"/>
    </source>
</evidence>
<proteinExistence type="predicted"/>
<dbReference type="AlphaFoldDB" id="A0A1H5SNM9"/>
<evidence type="ECO:0000313" key="4">
    <source>
        <dbReference type="Proteomes" id="UP000236740"/>
    </source>
</evidence>
<keyword evidence="1" id="KW-0472">Membrane</keyword>
<dbReference type="EMBL" id="CP031311">
    <property type="protein sequence ID" value="QCC47535.1"/>
    <property type="molecule type" value="Genomic_DNA"/>
</dbReference>
<dbReference type="EMBL" id="FNVN01000001">
    <property type="protein sequence ID" value="SEF52179.1"/>
    <property type="molecule type" value="Genomic_DNA"/>
</dbReference>
<reference evidence="2 5" key="2">
    <citation type="journal article" date="2019" name="Nat. Commun.">
        <title>A new type of DNA phosphorothioation-based antiviral system in archaea.</title>
        <authorList>
            <person name="Xiong L."/>
            <person name="Liu S."/>
            <person name="Chen S."/>
            <person name="Xiao Y."/>
            <person name="Zhu B."/>
            <person name="Gao Y."/>
            <person name="Zhang Y."/>
            <person name="Chen B."/>
            <person name="Luo J."/>
            <person name="Deng Z."/>
            <person name="Chen X."/>
            <person name="Wang L."/>
            <person name="Chen S."/>
        </authorList>
    </citation>
    <scope>NUCLEOTIDE SEQUENCE [LARGE SCALE GENOMIC DNA]</scope>
    <source>
        <strain evidence="2 5">CGMCC 1.10331</strain>
    </source>
</reference>